<evidence type="ECO:0000313" key="1">
    <source>
        <dbReference type="EMBL" id="MDP5306383.1"/>
    </source>
</evidence>
<sequence>MNNITKLPTAAVSYYTVHKRGRDWAVVLVTPCEGMRPIKTALRAYRVRDEAVQDAKETAARMQRPFKEARG</sequence>
<evidence type="ECO:0000313" key="2">
    <source>
        <dbReference type="Proteomes" id="UP001224997"/>
    </source>
</evidence>
<reference evidence="1 2" key="1">
    <citation type="submission" date="2023-08" db="EMBL/GenBank/DDBJ databases">
        <authorList>
            <person name="Park J.-S."/>
        </authorList>
    </citation>
    <scope>NUCLEOTIDE SEQUENCE [LARGE SCALE GENOMIC DNA]</scope>
    <source>
        <strain evidence="1 2">2205BS29-5</strain>
    </source>
</reference>
<accession>A0ABT9J999</accession>
<dbReference type="EMBL" id="JAVAMQ010000003">
    <property type="protein sequence ID" value="MDP5306383.1"/>
    <property type="molecule type" value="Genomic_DNA"/>
</dbReference>
<comment type="caution">
    <text evidence="1">The sequence shown here is derived from an EMBL/GenBank/DDBJ whole genome shotgun (WGS) entry which is preliminary data.</text>
</comment>
<name>A0ABT9J999_9RHOB</name>
<gene>
    <name evidence="1" type="ORF">Q5Y72_04680</name>
</gene>
<dbReference type="Proteomes" id="UP001224997">
    <property type="component" value="Unassembled WGS sequence"/>
</dbReference>
<proteinExistence type="predicted"/>
<dbReference type="RefSeq" id="WP_305962232.1">
    <property type="nucleotide sequence ID" value="NZ_JAVAMQ010000003.1"/>
</dbReference>
<protein>
    <submittedName>
        <fullName evidence="1">Uncharacterized protein</fullName>
    </submittedName>
</protein>
<organism evidence="1 2">
    <name type="scientific">Paracoccus spongiarum</name>
    <dbReference type="NCBI Taxonomy" id="3064387"/>
    <lineage>
        <taxon>Bacteria</taxon>
        <taxon>Pseudomonadati</taxon>
        <taxon>Pseudomonadota</taxon>
        <taxon>Alphaproteobacteria</taxon>
        <taxon>Rhodobacterales</taxon>
        <taxon>Paracoccaceae</taxon>
        <taxon>Paracoccus</taxon>
    </lineage>
</organism>
<keyword evidence="2" id="KW-1185">Reference proteome</keyword>